<reference evidence="2 3" key="1">
    <citation type="submission" date="2020-12" db="EMBL/GenBank/DDBJ databases">
        <title>Concerted genomic and epigenomic changes stabilize Arabidopsis allopolyploids.</title>
        <authorList>
            <person name="Chen Z."/>
        </authorList>
    </citation>
    <scope>NUCLEOTIDE SEQUENCE [LARGE SCALE GENOMIC DNA]</scope>
    <source>
        <strain evidence="2">As9502</strain>
        <tissue evidence="2">Leaf</tissue>
    </source>
</reference>
<keyword evidence="1" id="KW-0732">Signal</keyword>
<sequence length="136" mass="16122">MATALPLLLCLQLHCLRCLPLHRLWCLLLCSELFFPAISLVATPPLNLEDMRISQARGTRKYWEEKRFWIEKDHEKDHFDKDDQFVKPTWTDDEIEDCAFGVEKDAQVEEWDLEAKLSFWKQHNLEAFLSAKIIMD</sequence>
<accession>A0A8T1YNM7</accession>
<evidence type="ECO:0000313" key="3">
    <source>
        <dbReference type="Proteomes" id="UP000694251"/>
    </source>
</evidence>
<name>A0A8T1YNM7_ARASU</name>
<dbReference type="Proteomes" id="UP000694251">
    <property type="component" value="Chromosome 12"/>
</dbReference>
<gene>
    <name evidence="2" type="ORF">ISN44_As12g030620</name>
</gene>
<feature type="chain" id="PRO_5035833759" evidence="1">
    <location>
        <begin position="19"/>
        <end position="136"/>
    </location>
</feature>
<keyword evidence="3" id="KW-1185">Reference proteome</keyword>
<proteinExistence type="predicted"/>
<dbReference type="EMBL" id="JAEFBJ010000012">
    <property type="protein sequence ID" value="KAG7547853.1"/>
    <property type="molecule type" value="Genomic_DNA"/>
</dbReference>
<evidence type="ECO:0000313" key="2">
    <source>
        <dbReference type="EMBL" id="KAG7547853.1"/>
    </source>
</evidence>
<feature type="signal peptide" evidence="1">
    <location>
        <begin position="1"/>
        <end position="18"/>
    </location>
</feature>
<organism evidence="2 3">
    <name type="scientific">Arabidopsis suecica</name>
    <name type="common">Swedish thale-cress</name>
    <name type="synonym">Cardaminopsis suecica</name>
    <dbReference type="NCBI Taxonomy" id="45249"/>
    <lineage>
        <taxon>Eukaryota</taxon>
        <taxon>Viridiplantae</taxon>
        <taxon>Streptophyta</taxon>
        <taxon>Embryophyta</taxon>
        <taxon>Tracheophyta</taxon>
        <taxon>Spermatophyta</taxon>
        <taxon>Magnoliopsida</taxon>
        <taxon>eudicotyledons</taxon>
        <taxon>Gunneridae</taxon>
        <taxon>Pentapetalae</taxon>
        <taxon>rosids</taxon>
        <taxon>malvids</taxon>
        <taxon>Brassicales</taxon>
        <taxon>Brassicaceae</taxon>
        <taxon>Camelineae</taxon>
        <taxon>Arabidopsis</taxon>
    </lineage>
</organism>
<protein>
    <submittedName>
        <fullName evidence="2">Uncharacterized protein</fullName>
    </submittedName>
</protein>
<dbReference type="AlphaFoldDB" id="A0A8T1YNM7"/>
<comment type="caution">
    <text evidence="2">The sequence shown here is derived from an EMBL/GenBank/DDBJ whole genome shotgun (WGS) entry which is preliminary data.</text>
</comment>
<evidence type="ECO:0000256" key="1">
    <source>
        <dbReference type="SAM" id="SignalP"/>
    </source>
</evidence>